<dbReference type="AlphaFoldDB" id="A0AAD9LUT3"/>
<dbReference type="InterPro" id="IPR019775">
    <property type="entry name" value="WD40_repeat_CS"/>
</dbReference>
<feature type="repeat" description="WD" evidence="3">
    <location>
        <begin position="271"/>
        <end position="313"/>
    </location>
</feature>
<reference evidence="5" key="1">
    <citation type="submission" date="2023-08" db="EMBL/GenBank/DDBJ databases">
        <title>Reference Genome Resource for the Citrus Pathogen Phytophthora citrophthora.</title>
        <authorList>
            <person name="Moller H."/>
            <person name="Coetzee B."/>
            <person name="Rose L.J."/>
            <person name="Van Niekerk J.M."/>
        </authorList>
    </citation>
    <scope>NUCLEOTIDE SEQUENCE</scope>
    <source>
        <strain evidence="5">STE-U-9442</strain>
    </source>
</reference>
<dbReference type="InterPro" id="IPR015943">
    <property type="entry name" value="WD40/YVTN_repeat-like_dom_sf"/>
</dbReference>
<feature type="repeat" description="WD" evidence="3">
    <location>
        <begin position="314"/>
        <end position="355"/>
    </location>
</feature>
<dbReference type="InterPro" id="IPR001680">
    <property type="entry name" value="WD40_rpt"/>
</dbReference>
<dbReference type="Pfam" id="PF00400">
    <property type="entry name" value="WD40"/>
    <property type="match status" value="5"/>
</dbReference>
<evidence type="ECO:0000256" key="1">
    <source>
        <dbReference type="ARBA" id="ARBA00022574"/>
    </source>
</evidence>
<name>A0AAD9LUT3_9STRA</name>
<dbReference type="PANTHER" id="PTHR22838:SF0">
    <property type="entry name" value="WD REPEAT-CONTAINING PROTEIN 26"/>
    <property type="match status" value="1"/>
</dbReference>
<dbReference type="EMBL" id="JASMQC010000002">
    <property type="protein sequence ID" value="KAK1947662.1"/>
    <property type="molecule type" value="Genomic_DNA"/>
</dbReference>
<feature type="compositionally biased region" description="Basic and acidic residues" evidence="4">
    <location>
        <begin position="1"/>
        <end position="11"/>
    </location>
</feature>
<dbReference type="PROSITE" id="PS00678">
    <property type="entry name" value="WD_REPEATS_1"/>
    <property type="match status" value="1"/>
</dbReference>
<evidence type="ECO:0000256" key="4">
    <source>
        <dbReference type="SAM" id="MobiDB-lite"/>
    </source>
</evidence>
<comment type="caution">
    <text evidence="5">The sequence shown here is derived from an EMBL/GenBank/DDBJ whole genome shotgun (WGS) entry which is preliminary data.</text>
</comment>
<dbReference type="Proteomes" id="UP001259832">
    <property type="component" value="Unassembled WGS sequence"/>
</dbReference>
<feature type="region of interest" description="Disordered" evidence="4">
    <location>
        <begin position="1"/>
        <end position="23"/>
    </location>
</feature>
<proteinExistence type="predicted"/>
<evidence type="ECO:0000256" key="3">
    <source>
        <dbReference type="PROSITE-ProRule" id="PRU00221"/>
    </source>
</evidence>
<keyword evidence="1 3" id="KW-0853">WD repeat</keyword>
<dbReference type="InterPro" id="IPR036322">
    <property type="entry name" value="WD40_repeat_dom_sf"/>
</dbReference>
<keyword evidence="6" id="KW-1185">Reference proteome</keyword>
<feature type="region of interest" description="Disordered" evidence="4">
    <location>
        <begin position="531"/>
        <end position="560"/>
    </location>
</feature>
<dbReference type="CDD" id="cd00200">
    <property type="entry name" value="WD40"/>
    <property type="match status" value="1"/>
</dbReference>
<dbReference type="PANTHER" id="PTHR22838">
    <property type="entry name" value="WD REPEAT PROTEIN 26-RELATED"/>
    <property type="match status" value="1"/>
</dbReference>
<dbReference type="PROSITE" id="PS50082">
    <property type="entry name" value="WD_REPEATS_2"/>
    <property type="match status" value="3"/>
</dbReference>
<dbReference type="Gene3D" id="2.130.10.10">
    <property type="entry name" value="YVTN repeat-like/Quinoprotein amine dehydrogenase"/>
    <property type="match status" value="1"/>
</dbReference>
<feature type="compositionally biased region" description="Basic and acidic residues" evidence="4">
    <location>
        <begin position="531"/>
        <end position="552"/>
    </location>
</feature>
<evidence type="ECO:0000256" key="2">
    <source>
        <dbReference type="ARBA" id="ARBA00022737"/>
    </source>
</evidence>
<keyword evidence="2" id="KW-0677">Repeat</keyword>
<gene>
    <name evidence="5" type="ORF">P3T76_001672</name>
</gene>
<feature type="repeat" description="WD" evidence="3">
    <location>
        <begin position="215"/>
        <end position="249"/>
    </location>
</feature>
<dbReference type="InterPro" id="IPR051350">
    <property type="entry name" value="WD_repeat-ST_regulator"/>
</dbReference>
<dbReference type="InterPro" id="IPR020472">
    <property type="entry name" value="WD40_PAC1"/>
</dbReference>
<evidence type="ECO:0000313" key="5">
    <source>
        <dbReference type="EMBL" id="KAK1947662.1"/>
    </source>
</evidence>
<dbReference type="SMART" id="SM00320">
    <property type="entry name" value="WD40"/>
    <property type="match status" value="6"/>
</dbReference>
<dbReference type="SUPFAM" id="SSF50978">
    <property type="entry name" value="WD40 repeat-like"/>
    <property type="match status" value="1"/>
</dbReference>
<evidence type="ECO:0000313" key="6">
    <source>
        <dbReference type="Proteomes" id="UP001259832"/>
    </source>
</evidence>
<protein>
    <submittedName>
        <fullName evidence="5">WD repeat-containing protein 26</fullName>
    </submittedName>
</protein>
<sequence>MRKMDDPDGVKRSLSPDVSSPPHKRQKWARLLLRELYDLGCRDAAAALEREASVQLRSDAMKKLQNLVTNRQWDQALQLVTQTKELTMQSPRASREAALLLLQRKYVDFLLNKQLPEALRTFQEEILPVFQPSETEVKQLAELLLCRDAEEMKQRAKMPWQDDELQLKLEGLVSPEEIIPEGALRKLVQGGLEMELQVPMPMMTGKVTADCLEVLLLHKNDVWELAFSPDGEILASASSDGSVVLWEIKWKEEILGYTQTPQLMSEALHVLQSLEGPADCLAWSPDSRFLLSSGSRSSTIQLWDRMSGRCEKRFQHPSGVVTKMQWLRCGNQFVSGSADKSLVLWNATDGSIAYQWSGRRVLDVVVHPHESKVFVLTSGNEIRVYDIAHKSDELFLETESLVSCLAVSPSGKFLLVNSVKQEELACVEIPTGSVVAKYRGIREQRYVLRPCFAGAHSELVASGSEDGNIYLWQRGSGKLMAELEGHASVVNVVVRHPVHPNVIASGSDDKTHLHVLAENVFRGVHISVERSSTDRASKHGDAEDINLEESRQEGPGTPPVVSASIVRRKQYSIHTKRAVILGAEGMSVRAAAKAFGVPRRTLTDWIAENENSFAFQGSEKTLARTPGRAESIPSPPELLTYMKDQRRADQALTTIRMIQFIRSSYLQWLTEYTENKKDTCTAYDSQFRLLRRFAYRHGFTQRTPHGLKINREDLVVMKRVSSMSFQNKYGHMPSDKIINIDETGVYYNTPPSRILCSRGEPSNITTSQNTLRA</sequence>
<dbReference type="Pfam" id="PF13384">
    <property type="entry name" value="HTH_23"/>
    <property type="match status" value="1"/>
</dbReference>
<dbReference type="Pfam" id="PF23627">
    <property type="entry name" value="LisH_WDR26"/>
    <property type="match status" value="1"/>
</dbReference>
<organism evidence="5 6">
    <name type="scientific">Phytophthora citrophthora</name>
    <dbReference type="NCBI Taxonomy" id="4793"/>
    <lineage>
        <taxon>Eukaryota</taxon>
        <taxon>Sar</taxon>
        <taxon>Stramenopiles</taxon>
        <taxon>Oomycota</taxon>
        <taxon>Peronosporomycetes</taxon>
        <taxon>Peronosporales</taxon>
        <taxon>Peronosporaceae</taxon>
        <taxon>Phytophthora</taxon>
    </lineage>
</organism>
<accession>A0AAD9LUT3</accession>
<dbReference type="PROSITE" id="PS50294">
    <property type="entry name" value="WD_REPEATS_REGION"/>
    <property type="match status" value="1"/>
</dbReference>
<dbReference type="PRINTS" id="PR00320">
    <property type="entry name" value="GPROTEINBRPT"/>
</dbReference>